<protein>
    <submittedName>
        <fullName evidence="18">Unnamed protein product</fullName>
    </submittedName>
</protein>
<dbReference type="GeneID" id="19018069"/>
<keyword evidence="5" id="KW-0479">Metal-binding</keyword>
<evidence type="ECO:0000256" key="15">
    <source>
        <dbReference type="SAM" id="MobiDB-lite"/>
    </source>
</evidence>
<evidence type="ECO:0000256" key="4">
    <source>
        <dbReference type="ARBA" id="ARBA00022692"/>
    </source>
</evidence>
<accession>K8E9Y3</accession>
<keyword evidence="10 16" id="KW-0472">Membrane</keyword>
<dbReference type="PANTHER" id="PTHR22950">
    <property type="entry name" value="AMINO ACID TRANSPORTER"/>
    <property type="match status" value="1"/>
</dbReference>
<feature type="transmembrane region" description="Helical" evidence="16">
    <location>
        <begin position="668"/>
        <end position="686"/>
    </location>
</feature>
<feature type="compositionally biased region" description="Pro residues" evidence="15">
    <location>
        <begin position="277"/>
        <end position="288"/>
    </location>
</feature>
<feature type="transmembrane region" description="Helical" evidence="16">
    <location>
        <begin position="83"/>
        <end position="103"/>
    </location>
</feature>
<feature type="compositionally biased region" description="Low complexity" evidence="15">
    <location>
        <begin position="231"/>
        <end position="240"/>
    </location>
</feature>
<dbReference type="InterPro" id="IPR013057">
    <property type="entry name" value="AA_transpt_TM"/>
</dbReference>
<feature type="compositionally biased region" description="Acidic residues" evidence="15">
    <location>
        <begin position="1"/>
        <end position="10"/>
    </location>
</feature>
<evidence type="ECO:0000256" key="5">
    <source>
        <dbReference type="ARBA" id="ARBA00022723"/>
    </source>
</evidence>
<feature type="region of interest" description="Disordered" evidence="15">
    <location>
        <begin position="605"/>
        <end position="654"/>
    </location>
</feature>
<comment type="subcellular location">
    <subcellularLocation>
        <location evidence="1">Late endosome membrane</location>
        <topology evidence="1">Multi-pass membrane protein</topology>
    </subcellularLocation>
    <subcellularLocation>
        <location evidence="2">Lysosome membrane</location>
        <topology evidence="2">Multi-pass membrane protein</topology>
    </subcellularLocation>
</comment>
<dbReference type="EMBL" id="FO082278">
    <property type="protein sequence ID" value="CCO14617.1"/>
    <property type="molecule type" value="Genomic_DNA"/>
</dbReference>
<feature type="transmembrane region" description="Helical" evidence="16">
    <location>
        <begin position="487"/>
        <end position="511"/>
    </location>
</feature>
<evidence type="ECO:0000256" key="12">
    <source>
        <dbReference type="ARBA" id="ARBA00023180"/>
    </source>
</evidence>
<evidence type="ECO:0000256" key="1">
    <source>
        <dbReference type="ARBA" id="ARBA00004107"/>
    </source>
</evidence>
<dbReference type="GO" id="GO:0046872">
    <property type="term" value="F:metal ion binding"/>
    <property type="evidence" value="ECO:0007669"/>
    <property type="project" value="UniProtKB-KW"/>
</dbReference>
<gene>
    <name evidence="18" type="ORF">Bathy01g03340</name>
</gene>
<organism evidence="18 19">
    <name type="scientific">Bathycoccus prasinos</name>
    <dbReference type="NCBI Taxonomy" id="41875"/>
    <lineage>
        <taxon>Eukaryota</taxon>
        <taxon>Viridiplantae</taxon>
        <taxon>Chlorophyta</taxon>
        <taxon>Mamiellophyceae</taxon>
        <taxon>Mamiellales</taxon>
        <taxon>Bathycoccaceae</taxon>
        <taxon>Bathycoccus</taxon>
    </lineage>
</organism>
<keyword evidence="9" id="KW-0915">Sodium</keyword>
<feature type="transmembrane region" description="Helical" evidence="16">
    <location>
        <begin position="109"/>
        <end position="132"/>
    </location>
</feature>
<name>K8E9Y3_9CHLO</name>
<feature type="compositionally biased region" description="Acidic residues" evidence="15">
    <location>
        <begin position="611"/>
        <end position="627"/>
    </location>
</feature>
<dbReference type="STRING" id="41875.K8E9Y3"/>
<keyword evidence="4 16" id="KW-0812">Transmembrane</keyword>
<feature type="transmembrane region" description="Helical" evidence="16">
    <location>
        <begin position="396"/>
        <end position="420"/>
    </location>
</feature>
<evidence type="ECO:0000256" key="3">
    <source>
        <dbReference type="ARBA" id="ARBA00022448"/>
    </source>
</evidence>
<keyword evidence="6" id="KW-0967">Endosome</keyword>
<keyword evidence="8 16" id="KW-1133">Transmembrane helix</keyword>
<evidence type="ECO:0000313" key="18">
    <source>
        <dbReference type="EMBL" id="CCO14617.1"/>
    </source>
</evidence>
<dbReference type="Proteomes" id="UP000198341">
    <property type="component" value="Chromosome 1"/>
</dbReference>
<feature type="compositionally biased region" description="Low complexity" evidence="15">
    <location>
        <begin position="19"/>
        <end position="29"/>
    </location>
</feature>
<evidence type="ECO:0000313" key="19">
    <source>
        <dbReference type="Proteomes" id="UP000198341"/>
    </source>
</evidence>
<evidence type="ECO:0000256" key="7">
    <source>
        <dbReference type="ARBA" id="ARBA00022970"/>
    </source>
</evidence>
<keyword evidence="3" id="KW-0813">Transport</keyword>
<feature type="domain" description="Amino acid transporter transmembrane" evidence="17">
    <location>
        <begin position="82"/>
        <end position="204"/>
    </location>
</feature>
<keyword evidence="11" id="KW-1015">Disulfide bond</keyword>
<proteinExistence type="inferred from homology"/>
<feature type="region of interest" description="Disordered" evidence="15">
    <location>
        <begin position="221"/>
        <end position="246"/>
    </location>
</feature>
<feature type="region of interest" description="Disordered" evidence="15">
    <location>
        <begin position="272"/>
        <end position="306"/>
    </location>
</feature>
<feature type="compositionally biased region" description="Basic residues" evidence="15">
    <location>
        <begin position="635"/>
        <end position="651"/>
    </location>
</feature>
<reference evidence="18 19" key="1">
    <citation type="submission" date="2011-10" db="EMBL/GenBank/DDBJ databases">
        <authorList>
            <person name="Genoscope - CEA"/>
        </authorList>
    </citation>
    <scope>NUCLEOTIDE SEQUENCE [LARGE SCALE GENOMIC DNA]</scope>
    <source>
        <strain evidence="18 19">RCC 1105</strain>
    </source>
</reference>
<evidence type="ECO:0000256" key="13">
    <source>
        <dbReference type="ARBA" id="ARBA00023228"/>
    </source>
</evidence>
<evidence type="ECO:0000256" key="9">
    <source>
        <dbReference type="ARBA" id="ARBA00023053"/>
    </source>
</evidence>
<dbReference type="RefSeq" id="XP_007515738.1">
    <property type="nucleotide sequence ID" value="XM_007515676.1"/>
</dbReference>
<evidence type="ECO:0000256" key="6">
    <source>
        <dbReference type="ARBA" id="ARBA00022753"/>
    </source>
</evidence>
<dbReference type="GO" id="GO:0031902">
    <property type="term" value="C:late endosome membrane"/>
    <property type="evidence" value="ECO:0007669"/>
    <property type="project" value="UniProtKB-SubCell"/>
</dbReference>
<evidence type="ECO:0000256" key="16">
    <source>
        <dbReference type="SAM" id="Phobius"/>
    </source>
</evidence>
<dbReference type="GO" id="GO:0015179">
    <property type="term" value="F:L-amino acid transmembrane transporter activity"/>
    <property type="evidence" value="ECO:0007669"/>
    <property type="project" value="TreeGrafter"/>
</dbReference>
<evidence type="ECO:0000256" key="2">
    <source>
        <dbReference type="ARBA" id="ARBA00004155"/>
    </source>
</evidence>
<feature type="transmembrane region" description="Helical" evidence="16">
    <location>
        <begin position="531"/>
        <end position="550"/>
    </location>
</feature>
<evidence type="ECO:0000259" key="17">
    <source>
        <dbReference type="Pfam" id="PF01490"/>
    </source>
</evidence>
<feature type="transmembrane region" description="Helical" evidence="16">
    <location>
        <begin position="432"/>
        <end position="453"/>
    </location>
</feature>
<keyword evidence="13" id="KW-0458">Lysosome</keyword>
<dbReference type="GO" id="GO:0005765">
    <property type="term" value="C:lysosomal membrane"/>
    <property type="evidence" value="ECO:0007669"/>
    <property type="project" value="UniProtKB-SubCell"/>
</dbReference>
<comment type="similarity">
    <text evidence="14">Belongs to the amino acid/polyamine transporter 2 family. SLC38A9 subfamily.</text>
</comment>
<keyword evidence="7" id="KW-0029">Amino-acid transport</keyword>
<feature type="domain" description="Amino acid transporter transmembrane" evidence="17">
    <location>
        <begin position="332"/>
        <end position="594"/>
    </location>
</feature>
<feature type="transmembrane region" description="Helical" evidence="16">
    <location>
        <begin position="355"/>
        <end position="376"/>
    </location>
</feature>
<dbReference type="KEGG" id="bpg:Bathy01g03340"/>
<evidence type="ECO:0000256" key="8">
    <source>
        <dbReference type="ARBA" id="ARBA00022989"/>
    </source>
</evidence>
<evidence type="ECO:0000256" key="10">
    <source>
        <dbReference type="ARBA" id="ARBA00023136"/>
    </source>
</evidence>
<keyword evidence="12" id="KW-0325">Glycoprotein</keyword>
<feature type="transmembrane region" description="Helical" evidence="16">
    <location>
        <begin position="556"/>
        <end position="575"/>
    </location>
</feature>
<evidence type="ECO:0000256" key="11">
    <source>
        <dbReference type="ARBA" id="ARBA00023157"/>
    </source>
</evidence>
<dbReference type="AlphaFoldDB" id="K8E9Y3"/>
<keyword evidence="19" id="KW-1185">Reference proteome</keyword>
<feature type="region of interest" description="Disordered" evidence="15">
    <location>
        <begin position="1"/>
        <end position="36"/>
    </location>
</feature>
<dbReference type="Pfam" id="PF01490">
    <property type="entry name" value="Aa_trans"/>
    <property type="match status" value="2"/>
</dbReference>
<dbReference type="eggNOG" id="KOG1305">
    <property type="taxonomic scope" value="Eukaryota"/>
</dbReference>
<dbReference type="PANTHER" id="PTHR22950:SF244">
    <property type="entry name" value="NEUTRAL AMINO ACID TRANSPORTER 9"/>
    <property type="match status" value="1"/>
</dbReference>
<dbReference type="OrthoDB" id="294730at2759"/>
<sequence>MNDDPDDEREEEHAQGLLSDHSVSSSEYTSSDDDEEVLLLPNDGRTEFDLSGEDSFLTPSGNSPGYNLETDVDDTYSTHDIKIVFALWNAMVGAGSVLVFPWAMSQSGVFLGAIISPTFGFLCCVFSASRLVEHSVNTKKNSNSSNSTRRRSVQHAPTDYSDVVGEWFGEKWKRAARVGIVLLMMQSVVVYDMILSDVMFGLVSGGYSDWREQYDKEWEKKKKNVRGGGDANSSSRNSSDAGGGGVNGTATALEDALFLMYDDANDSGGNGTIYATPPLPAAAPPSPFAPSSSSKDDDDNDHHENNDLHINCQKTITWRSSLNGDCFTPKTASVIVALMLFGMSTRTSADVFVKLSAFGPAFTTYLVAFVLLQSLVVENVVAPRHFFPSRGGKAAFRGVATLLGACSSAFFVHHAVVPVLKTNKKSKNNMRNLVFAYILAVGTYMCVGIVGNFSSTYVASEAKREKIGLQGPSENFLNAFPTEPNKALFAFTAHVAAALQMFTICPLLLFILRTSVYGLFFGRRAESKTTLGGIAVINAVCLFIGTLCAADKNIDVGGVVSVCGACFGFVYVFLLPSMIRLEATKDEAIGREAVQPPHHRYPLRSRHAVIEEEEEEEEEEEDADNEESAPPLERRRTRGAARRGKRGKKSGAAKTSSSFLSAHSYQTLFFHGAFVAFGFSILVSNVL</sequence>
<evidence type="ECO:0000256" key="14">
    <source>
        <dbReference type="ARBA" id="ARBA00038442"/>
    </source>
</evidence>